<evidence type="ECO:0000256" key="8">
    <source>
        <dbReference type="ARBA" id="ARBA00023098"/>
    </source>
</evidence>
<evidence type="ECO:0000256" key="12">
    <source>
        <dbReference type="NCBIfam" id="TIGR04265"/>
    </source>
</evidence>
<evidence type="ECO:0000313" key="16">
    <source>
        <dbReference type="Proteomes" id="UP000824265"/>
    </source>
</evidence>
<evidence type="ECO:0000259" key="14">
    <source>
        <dbReference type="PROSITE" id="PS50035"/>
    </source>
</evidence>
<evidence type="ECO:0000256" key="6">
    <source>
        <dbReference type="ARBA" id="ARBA00022737"/>
    </source>
</evidence>
<reference evidence="15" key="1">
    <citation type="journal article" date="2021" name="PeerJ">
        <title>Extensive microbial diversity within the chicken gut microbiome revealed by metagenomics and culture.</title>
        <authorList>
            <person name="Gilroy R."/>
            <person name="Ravi A."/>
            <person name="Getino M."/>
            <person name="Pursley I."/>
            <person name="Horton D.L."/>
            <person name="Alikhan N.F."/>
            <person name="Baker D."/>
            <person name="Gharbi K."/>
            <person name="Hall N."/>
            <person name="Watson M."/>
            <person name="Adriaenssens E.M."/>
            <person name="Foster-Nyarko E."/>
            <person name="Jarju S."/>
            <person name="Secka A."/>
            <person name="Antonio M."/>
            <person name="Oren A."/>
            <person name="Chaudhuri R.R."/>
            <person name="La Ragione R."/>
            <person name="Hildebrand F."/>
            <person name="Pallen M.J."/>
        </authorList>
    </citation>
    <scope>NUCLEOTIDE SEQUENCE</scope>
    <source>
        <strain evidence="15">CHK195-6426</strain>
    </source>
</reference>
<dbReference type="PANTHER" id="PTHR21248">
    <property type="entry name" value="CARDIOLIPIN SYNTHASE"/>
    <property type="match status" value="1"/>
</dbReference>
<keyword evidence="5 13" id="KW-0812">Transmembrane</keyword>
<sequence>MNTKEVKQKSIKGLKTIIYGRTLFVVAAFLVQFALLFIAFIRLRQYSLFIYGFFILLSVLVVLRLFNSEGTPDFKLVWMLPIVVFPVFGALFYVYIDTQTGTKRLKKRLCEINDVIKQYTPQNNEAREQLFEENIQMGRFADYMQTYDNSPVYGNTQAVYYPLGDDQFPDILAELQKAENFIFLEYFIIEEGRVWESVLSILKEKVKQGVEVRLLYDDTCSLWYLPSFYPKLLEKEGIRCKTFCPIKPIFSSSYNNRDHRKIIVIDGKTAFTGGTNLADEYINEKERFGHWKDTAIMLKGDAVERFTYMFLEMWNVSEKGEEDYGKYKSPREAALPRDGFFLPYGSSPFSEEHIGKRVYLDILNTACRYVHIMTPYLILDHEMMMALVYAAKRGVEVTIIMPHIPDKQYAFVVAKTYYNELLEAGIQIWEYTPGFVHAKVFVSDDVRAVVGTVNLDYRSLYHHFECGVVMYLNSQIDAVERDFKETLKQCQEVRPEDYKKQNLFVRMEGKLLRMLAPLM</sequence>
<evidence type="ECO:0000256" key="3">
    <source>
        <dbReference type="ARBA" id="ARBA00022516"/>
    </source>
</evidence>
<dbReference type="SMART" id="SM00155">
    <property type="entry name" value="PLDc"/>
    <property type="match status" value="2"/>
</dbReference>
<dbReference type="GO" id="GO:0008808">
    <property type="term" value="F:cardiolipin synthase activity"/>
    <property type="evidence" value="ECO:0007669"/>
    <property type="project" value="UniProtKB-UniRule"/>
</dbReference>
<dbReference type="Pfam" id="PF13091">
    <property type="entry name" value="PLDc_2"/>
    <property type="match status" value="2"/>
</dbReference>
<name>A0A9D1R3R7_9FIRM</name>
<evidence type="ECO:0000256" key="7">
    <source>
        <dbReference type="ARBA" id="ARBA00022989"/>
    </source>
</evidence>
<keyword evidence="11" id="KW-1208">Phospholipid metabolism</keyword>
<evidence type="ECO:0000256" key="10">
    <source>
        <dbReference type="ARBA" id="ARBA00023209"/>
    </source>
</evidence>
<dbReference type="CDD" id="cd09160">
    <property type="entry name" value="PLDc_SMU_988_like_2"/>
    <property type="match status" value="1"/>
</dbReference>
<evidence type="ECO:0000256" key="1">
    <source>
        <dbReference type="ARBA" id="ARBA00004651"/>
    </source>
</evidence>
<dbReference type="InterPro" id="IPR022924">
    <property type="entry name" value="Cardiolipin_synthase"/>
</dbReference>
<evidence type="ECO:0000313" key="15">
    <source>
        <dbReference type="EMBL" id="HIW80315.1"/>
    </source>
</evidence>
<evidence type="ECO:0000256" key="9">
    <source>
        <dbReference type="ARBA" id="ARBA00023136"/>
    </source>
</evidence>
<dbReference type="GO" id="GO:0032049">
    <property type="term" value="P:cardiolipin biosynthetic process"/>
    <property type="evidence" value="ECO:0007669"/>
    <property type="project" value="UniProtKB-UniRule"/>
</dbReference>
<evidence type="ECO:0000256" key="2">
    <source>
        <dbReference type="ARBA" id="ARBA00022475"/>
    </source>
</evidence>
<evidence type="ECO:0000256" key="11">
    <source>
        <dbReference type="ARBA" id="ARBA00023264"/>
    </source>
</evidence>
<dbReference type="Gene3D" id="3.30.870.10">
    <property type="entry name" value="Endonuclease Chain A"/>
    <property type="match status" value="2"/>
</dbReference>
<dbReference type="InterPro" id="IPR001736">
    <property type="entry name" value="PLipase_D/transphosphatidylase"/>
</dbReference>
<dbReference type="EC" id="2.7.8.-" evidence="12"/>
<reference evidence="15" key="2">
    <citation type="submission" date="2021-04" db="EMBL/GenBank/DDBJ databases">
        <authorList>
            <person name="Gilroy R."/>
        </authorList>
    </citation>
    <scope>NUCLEOTIDE SEQUENCE</scope>
    <source>
        <strain evidence="15">CHK195-6426</strain>
    </source>
</reference>
<evidence type="ECO:0000256" key="5">
    <source>
        <dbReference type="ARBA" id="ARBA00022692"/>
    </source>
</evidence>
<dbReference type="SUPFAM" id="SSF56024">
    <property type="entry name" value="Phospholipase D/nuclease"/>
    <property type="match status" value="2"/>
</dbReference>
<feature type="transmembrane region" description="Helical" evidence="13">
    <location>
        <begin position="78"/>
        <end position="96"/>
    </location>
</feature>
<dbReference type="Proteomes" id="UP000824265">
    <property type="component" value="Unassembled WGS sequence"/>
</dbReference>
<feature type="domain" description="PLD phosphodiesterase" evidence="14">
    <location>
        <begin position="254"/>
        <end position="281"/>
    </location>
</feature>
<keyword evidence="8" id="KW-0443">Lipid metabolism</keyword>
<dbReference type="InterPro" id="IPR025202">
    <property type="entry name" value="PLD-like_dom"/>
</dbReference>
<gene>
    <name evidence="15" type="primary">cls</name>
    <name evidence="15" type="ORF">H9742_02120</name>
</gene>
<dbReference type="PROSITE" id="PS50035">
    <property type="entry name" value="PLD"/>
    <property type="match status" value="2"/>
</dbReference>
<keyword evidence="7 13" id="KW-1133">Transmembrane helix</keyword>
<feature type="domain" description="PLD phosphodiesterase" evidence="14">
    <location>
        <begin position="432"/>
        <end position="459"/>
    </location>
</feature>
<dbReference type="Pfam" id="PF13396">
    <property type="entry name" value="PLDc_N"/>
    <property type="match status" value="1"/>
</dbReference>
<dbReference type="NCBIfam" id="TIGR04265">
    <property type="entry name" value="bac_cardiolipin"/>
    <property type="match status" value="1"/>
</dbReference>
<organism evidence="15 16">
    <name type="scientific">Candidatus Acetatifactor stercoripullorum</name>
    <dbReference type="NCBI Taxonomy" id="2838414"/>
    <lineage>
        <taxon>Bacteria</taxon>
        <taxon>Bacillati</taxon>
        <taxon>Bacillota</taxon>
        <taxon>Clostridia</taxon>
        <taxon>Lachnospirales</taxon>
        <taxon>Lachnospiraceae</taxon>
        <taxon>Acetatifactor</taxon>
    </lineage>
</organism>
<keyword evidence="10" id="KW-0594">Phospholipid biosynthesis</keyword>
<dbReference type="CDD" id="cd09154">
    <property type="entry name" value="PLDc_SMU_988_like_1"/>
    <property type="match status" value="1"/>
</dbReference>
<accession>A0A9D1R3R7</accession>
<dbReference type="EMBL" id="DXGH01000010">
    <property type="protein sequence ID" value="HIW80315.1"/>
    <property type="molecule type" value="Genomic_DNA"/>
</dbReference>
<keyword evidence="9 13" id="KW-0472">Membrane</keyword>
<dbReference type="AlphaFoldDB" id="A0A9D1R3R7"/>
<keyword evidence="3" id="KW-0444">Lipid biosynthesis</keyword>
<dbReference type="InterPro" id="IPR027379">
    <property type="entry name" value="CLS_N"/>
</dbReference>
<evidence type="ECO:0000256" key="13">
    <source>
        <dbReference type="SAM" id="Phobius"/>
    </source>
</evidence>
<comment type="caution">
    <text evidence="15">The sequence shown here is derived from an EMBL/GenBank/DDBJ whole genome shotgun (WGS) entry which is preliminary data.</text>
</comment>
<comment type="subcellular location">
    <subcellularLocation>
        <location evidence="1">Cell membrane</location>
        <topology evidence="1">Multi-pass membrane protein</topology>
    </subcellularLocation>
</comment>
<dbReference type="GO" id="GO:0005886">
    <property type="term" value="C:plasma membrane"/>
    <property type="evidence" value="ECO:0007669"/>
    <property type="project" value="UniProtKB-SubCell"/>
</dbReference>
<protein>
    <recommendedName>
        <fullName evidence="12">Cardiolipin synthase</fullName>
        <ecNumber evidence="12">2.7.8.-</ecNumber>
    </recommendedName>
</protein>
<feature type="transmembrane region" description="Helical" evidence="13">
    <location>
        <begin position="18"/>
        <end position="41"/>
    </location>
</feature>
<proteinExistence type="predicted"/>
<keyword evidence="2" id="KW-1003">Cell membrane</keyword>
<feature type="transmembrane region" description="Helical" evidence="13">
    <location>
        <begin position="48"/>
        <end position="66"/>
    </location>
</feature>
<dbReference type="PANTHER" id="PTHR21248:SF22">
    <property type="entry name" value="PHOSPHOLIPASE D"/>
    <property type="match status" value="1"/>
</dbReference>
<evidence type="ECO:0000256" key="4">
    <source>
        <dbReference type="ARBA" id="ARBA00022679"/>
    </source>
</evidence>
<keyword evidence="4" id="KW-0808">Transferase</keyword>
<keyword evidence="6" id="KW-0677">Repeat</keyword>